<keyword evidence="8" id="KW-0732">Signal</keyword>
<evidence type="ECO:0000256" key="7">
    <source>
        <dbReference type="SAM" id="Phobius"/>
    </source>
</evidence>
<dbReference type="Gene3D" id="3.40.50.200">
    <property type="entry name" value="Peptidase S8/S53 domain"/>
    <property type="match status" value="1"/>
</dbReference>
<evidence type="ECO:0000256" key="2">
    <source>
        <dbReference type="ARBA" id="ARBA00022670"/>
    </source>
</evidence>
<evidence type="ECO:0000256" key="3">
    <source>
        <dbReference type="ARBA" id="ARBA00022801"/>
    </source>
</evidence>
<dbReference type="SUPFAM" id="SSF52743">
    <property type="entry name" value="Subtilisin-like"/>
    <property type="match status" value="1"/>
</dbReference>
<reference evidence="10 11" key="1">
    <citation type="submission" date="2015-10" db="EMBL/GenBank/DDBJ databases">
        <title>Draft genome sequence of Streptomyces caeruleatus NRRL B-24802, type strain for the species Streptomyces caeruleatus.</title>
        <authorList>
            <person name="Ruckert C."/>
            <person name="Winkler A."/>
            <person name="Kalinowski J."/>
            <person name="Kampfer P."/>
            <person name="Glaeser S."/>
        </authorList>
    </citation>
    <scope>NUCLEOTIDE SEQUENCE [LARGE SCALE GENOMIC DNA]</scope>
    <source>
        <strain evidence="10 11">NRRL B-24802</strain>
    </source>
</reference>
<evidence type="ECO:0000256" key="4">
    <source>
        <dbReference type="ARBA" id="ARBA00022825"/>
    </source>
</evidence>
<keyword evidence="7" id="KW-0472">Membrane</keyword>
<evidence type="ECO:0000313" key="11">
    <source>
        <dbReference type="Proteomes" id="UP000053429"/>
    </source>
</evidence>
<protein>
    <recommendedName>
        <fullName evidence="9">Peptidase S8/S53 domain-containing protein</fullName>
    </recommendedName>
</protein>
<feature type="region of interest" description="Disordered" evidence="6">
    <location>
        <begin position="80"/>
        <end position="103"/>
    </location>
</feature>
<gene>
    <name evidence="10" type="ORF">AQJ67_28740</name>
</gene>
<dbReference type="OrthoDB" id="9798386at2"/>
<keyword evidence="7" id="KW-1133">Transmembrane helix</keyword>
<evidence type="ECO:0000256" key="8">
    <source>
        <dbReference type="SAM" id="SignalP"/>
    </source>
</evidence>
<dbReference type="AlphaFoldDB" id="A0A124I813"/>
<dbReference type="EMBL" id="LMWY01000038">
    <property type="protein sequence ID" value="KUN97966.1"/>
    <property type="molecule type" value="Genomic_DNA"/>
</dbReference>
<accession>A0A124I813</accession>
<organism evidence="10 11">
    <name type="scientific">Streptomyces caeruleatus</name>
    <dbReference type="NCBI Taxonomy" id="661399"/>
    <lineage>
        <taxon>Bacteria</taxon>
        <taxon>Bacillati</taxon>
        <taxon>Actinomycetota</taxon>
        <taxon>Actinomycetes</taxon>
        <taxon>Kitasatosporales</taxon>
        <taxon>Streptomycetaceae</taxon>
        <taxon>Streptomyces</taxon>
    </lineage>
</organism>
<dbReference type="PRINTS" id="PR00723">
    <property type="entry name" value="SUBTILISIN"/>
</dbReference>
<dbReference type="PROSITE" id="PS00136">
    <property type="entry name" value="SUBTILASE_ASP"/>
    <property type="match status" value="1"/>
</dbReference>
<evidence type="ECO:0000256" key="6">
    <source>
        <dbReference type="SAM" id="MobiDB-lite"/>
    </source>
</evidence>
<dbReference type="InterPro" id="IPR015500">
    <property type="entry name" value="Peptidase_S8_subtilisin-rel"/>
</dbReference>
<feature type="active site" description="Charge relay system" evidence="5">
    <location>
        <position position="253"/>
    </location>
</feature>
<dbReference type="PANTHER" id="PTHR43806:SF11">
    <property type="entry name" value="CEREVISIN-RELATED"/>
    <property type="match status" value="1"/>
</dbReference>
<feature type="active site" description="Charge relay system" evidence="5">
    <location>
        <position position="62"/>
    </location>
</feature>
<evidence type="ECO:0000313" key="10">
    <source>
        <dbReference type="EMBL" id="KUN97966.1"/>
    </source>
</evidence>
<feature type="signal peptide" evidence="8">
    <location>
        <begin position="1"/>
        <end position="29"/>
    </location>
</feature>
<feature type="compositionally biased region" description="Polar residues" evidence="6">
    <location>
        <begin position="404"/>
        <end position="415"/>
    </location>
</feature>
<dbReference type="Pfam" id="PF00082">
    <property type="entry name" value="Peptidase_S8"/>
    <property type="match status" value="1"/>
</dbReference>
<comment type="caution">
    <text evidence="10">The sequence shown here is derived from an EMBL/GenBank/DDBJ whole genome shotgun (WGS) entry which is preliminary data.</text>
</comment>
<feature type="compositionally biased region" description="Low complexity" evidence="6">
    <location>
        <begin position="342"/>
        <end position="358"/>
    </location>
</feature>
<dbReference type="InterPro" id="IPR036852">
    <property type="entry name" value="Peptidase_S8/S53_dom_sf"/>
</dbReference>
<dbReference type="InterPro" id="IPR000209">
    <property type="entry name" value="Peptidase_S8/S53_dom"/>
</dbReference>
<feature type="region of interest" description="Disordered" evidence="6">
    <location>
        <begin position="318"/>
        <end position="358"/>
    </location>
</feature>
<dbReference type="RefSeq" id="WP_062722217.1">
    <property type="nucleotide sequence ID" value="NZ_KQ948933.1"/>
</dbReference>
<keyword evidence="4 5" id="KW-0720">Serine protease</keyword>
<keyword evidence="11" id="KW-1185">Reference proteome</keyword>
<proteinExistence type="inferred from homology"/>
<evidence type="ECO:0000256" key="5">
    <source>
        <dbReference type="PROSITE-ProRule" id="PRU01240"/>
    </source>
</evidence>
<comment type="similarity">
    <text evidence="1 5">Belongs to the peptidase S8 family.</text>
</comment>
<dbReference type="InterPro" id="IPR023827">
    <property type="entry name" value="Peptidase_S8_Asp-AS"/>
</dbReference>
<feature type="domain" description="Peptidase S8/S53" evidence="9">
    <location>
        <begin position="53"/>
        <end position="305"/>
    </location>
</feature>
<feature type="chain" id="PRO_5007174109" description="Peptidase S8/S53 domain-containing protein" evidence="8">
    <location>
        <begin position="30"/>
        <end position="443"/>
    </location>
</feature>
<feature type="active site" description="Charge relay system" evidence="5">
    <location>
        <position position="97"/>
    </location>
</feature>
<sequence>MALKQARRILCGAAAAGTLLFCTATTATADQTRNDQWPLEAFGAEKIWKIATGKGVTVALIDDGVDATHPDLSGNVLQGKDFVDGDNNASPSGTDHHGTSMAGIIAGHGHGANGADGVKGLAPDAKILPIRDVGDGESPFSASIRYAVDQGASVINISQISSPPTEAGEAAVAYAVQKNVIVVAGTGNDGTGSEQPLYPASYPGAVAVGAVSKTGEIWAKSNYGPNTLLTAPGVGVVSTGGSDSKYNIGDGTSASTAYVSAACALLREKFPDLTAGQIVNRLTKTAGLPDDAKGLKLPDEKYGYGYIQPLAALKQDIPAGPKNGPLTMPAADSSGTGTGKGDATTPPASSSSPDDSSSVSTTTVLALAAGGALLVLVIGALAVRSKNRARRNGPSNPPPGFTPYAQQQPYSNQGVPPNPYQQHPTPPAAPPTQPPPGGSPYRR</sequence>
<dbReference type="PANTHER" id="PTHR43806">
    <property type="entry name" value="PEPTIDASE S8"/>
    <property type="match status" value="1"/>
</dbReference>
<dbReference type="Proteomes" id="UP000053429">
    <property type="component" value="Unassembled WGS sequence"/>
</dbReference>
<dbReference type="PROSITE" id="PS51892">
    <property type="entry name" value="SUBTILASE"/>
    <property type="match status" value="1"/>
</dbReference>
<dbReference type="GO" id="GO:0006508">
    <property type="term" value="P:proteolysis"/>
    <property type="evidence" value="ECO:0007669"/>
    <property type="project" value="UniProtKB-KW"/>
</dbReference>
<feature type="transmembrane region" description="Helical" evidence="7">
    <location>
        <begin position="364"/>
        <end position="383"/>
    </location>
</feature>
<dbReference type="GO" id="GO:0004252">
    <property type="term" value="F:serine-type endopeptidase activity"/>
    <property type="evidence" value="ECO:0007669"/>
    <property type="project" value="UniProtKB-UniRule"/>
</dbReference>
<dbReference type="STRING" id="661399.AQJ67_28740"/>
<feature type="compositionally biased region" description="Pro residues" evidence="6">
    <location>
        <begin position="416"/>
        <end position="443"/>
    </location>
</feature>
<keyword evidence="3 5" id="KW-0378">Hydrolase</keyword>
<keyword evidence="7" id="KW-0812">Transmembrane</keyword>
<evidence type="ECO:0000256" key="1">
    <source>
        <dbReference type="ARBA" id="ARBA00011073"/>
    </source>
</evidence>
<dbReference type="InterPro" id="IPR050131">
    <property type="entry name" value="Peptidase_S8_subtilisin-like"/>
</dbReference>
<evidence type="ECO:0000259" key="9">
    <source>
        <dbReference type="Pfam" id="PF00082"/>
    </source>
</evidence>
<keyword evidence="2 5" id="KW-0645">Protease</keyword>
<name>A0A124I813_9ACTN</name>
<feature type="region of interest" description="Disordered" evidence="6">
    <location>
        <begin position="387"/>
        <end position="443"/>
    </location>
</feature>